<reference evidence="2 3" key="1">
    <citation type="submission" date="2017-08" db="EMBL/GenBank/DDBJ databases">
        <title>Infants hospitalized years apart are colonized by the same room-sourced microbial strains.</title>
        <authorList>
            <person name="Brooks B."/>
            <person name="Olm M.R."/>
            <person name="Firek B.A."/>
            <person name="Baker R."/>
            <person name="Thomas B.C."/>
            <person name="Morowitz M.J."/>
            <person name="Banfield J.F."/>
        </authorList>
    </citation>
    <scope>NUCLEOTIDE SEQUENCE [LARGE SCALE GENOMIC DNA]</scope>
    <source>
        <strain evidence="2">S2_003_000_R2_11</strain>
    </source>
</reference>
<evidence type="ECO:0000313" key="2">
    <source>
        <dbReference type="EMBL" id="PZQ94312.1"/>
    </source>
</evidence>
<dbReference type="EMBL" id="QFQS01000032">
    <property type="protein sequence ID" value="PZQ94312.1"/>
    <property type="molecule type" value="Genomic_DNA"/>
</dbReference>
<evidence type="ECO:0000256" key="1">
    <source>
        <dbReference type="SAM" id="MobiDB-lite"/>
    </source>
</evidence>
<comment type="caution">
    <text evidence="2">The sequence shown here is derived from an EMBL/GenBank/DDBJ whole genome shotgun (WGS) entry which is preliminary data.</text>
</comment>
<evidence type="ECO:0000313" key="3">
    <source>
        <dbReference type="Proteomes" id="UP000248975"/>
    </source>
</evidence>
<organism evidence="2 3">
    <name type="scientific">Cereibacter sphaeroides</name>
    <name type="common">Rhodobacter sphaeroides</name>
    <dbReference type="NCBI Taxonomy" id="1063"/>
    <lineage>
        <taxon>Bacteria</taxon>
        <taxon>Pseudomonadati</taxon>
        <taxon>Pseudomonadota</taxon>
        <taxon>Alphaproteobacteria</taxon>
        <taxon>Rhodobacterales</taxon>
        <taxon>Paracoccaceae</taxon>
        <taxon>Cereibacter</taxon>
    </lineage>
</organism>
<dbReference type="AlphaFoldDB" id="A0A2W5RZQ7"/>
<gene>
    <name evidence="2" type="ORF">DI533_22480</name>
</gene>
<sequence length="110" mass="12309">MDPDFRQDDGGGEAVSTKNGPPTLLMFMPEAAIHSNFLKRARPAANALEVMHPTERTHLHHAASAILATASTVCLFFAERLEECSIQRQENFIARWRITSIEIGKKCIKF</sequence>
<proteinExistence type="predicted"/>
<name>A0A2W5RZQ7_CERSP</name>
<feature type="region of interest" description="Disordered" evidence="1">
    <location>
        <begin position="1"/>
        <end position="22"/>
    </location>
</feature>
<dbReference type="Proteomes" id="UP000248975">
    <property type="component" value="Unassembled WGS sequence"/>
</dbReference>
<accession>A0A2W5RZQ7</accession>
<protein>
    <submittedName>
        <fullName evidence="2">Uncharacterized protein</fullName>
    </submittedName>
</protein>